<feature type="non-terminal residue" evidence="11">
    <location>
        <position position="250"/>
    </location>
</feature>
<comment type="catalytic activity">
    <reaction evidence="8">
        <text>adenosine + phosphate = alpha-D-ribose 1-phosphate + adenine</text>
        <dbReference type="Rhea" id="RHEA:27642"/>
        <dbReference type="ChEBI" id="CHEBI:16335"/>
        <dbReference type="ChEBI" id="CHEBI:16708"/>
        <dbReference type="ChEBI" id="CHEBI:43474"/>
        <dbReference type="ChEBI" id="CHEBI:57720"/>
        <dbReference type="EC" id="2.4.2.1"/>
    </reaction>
    <physiologicalReaction direction="left-to-right" evidence="8">
        <dbReference type="Rhea" id="RHEA:27643"/>
    </physiologicalReaction>
</comment>
<sequence>MWTLARDAAVPLWRRAPAAGAAPAGAVLAFSTRQGGVSEGPYRSLNVGRSTADRPEAVAENRRRVLAALGLDPGHLATAGQVHGRDVARVTQAGLHAACDALVTTIPGVALAVTGADCLPLLFEAPGAVGVAHSGWRGTLAGAPEAALAAVCGAAGAGPGAVRVHLGPCIRICCYEVGEDVATQFPAEAVRRIADRMHLDLARAARLRLLDAGVADGSIHDVDACTACAPEGYFSHRRDHGITGRQWGLA</sequence>
<evidence type="ECO:0000256" key="4">
    <source>
        <dbReference type="ARBA" id="ARBA00022723"/>
    </source>
</evidence>
<dbReference type="GO" id="GO:0016787">
    <property type="term" value="F:hydrolase activity"/>
    <property type="evidence" value="ECO:0007669"/>
    <property type="project" value="UniProtKB-KW"/>
</dbReference>
<dbReference type="Gene3D" id="3.60.140.10">
    <property type="entry name" value="CNF1/YfiH-like putative cysteine hydrolases"/>
    <property type="match status" value="1"/>
</dbReference>
<evidence type="ECO:0000256" key="6">
    <source>
        <dbReference type="ARBA" id="ARBA00022833"/>
    </source>
</evidence>
<keyword evidence="5" id="KW-0378">Hydrolase</keyword>
<evidence type="ECO:0000313" key="12">
    <source>
        <dbReference type="Proteomes" id="UP000807850"/>
    </source>
</evidence>
<dbReference type="PANTHER" id="PTHR30616">
    <property type="entry name" value="UNCHARACTERIZED PROTEIN YFIH"/>
    <property type="match status" value="1"/>
</dbReference>
<keyword evidence="3" id="KW-0808">Transferase</keyword>
<organism evidence="11 12">
    <name type="scientific">Eiseniibacteriota bacterium</name>
    <dbReference type="NCBI Taxonomy" id="2212470"/>
    <lineage>
        <taxon>Bacteria</taxon>
        <taxon>Candidatus Eiseniibacteriota</taxon>
    </lineage>
</organism>
<comment type="catalytic activity">
    <reaction evidence="1">
        <text>inosine + phosphate = alpha-D-ribose 1-phosphate + hypoxanthine</text>
        <dbReference type="Rhea" id="RHEA:27646"/>
        <dbReference type="ChEBI" id="CHEBI:17368"/>
        <dbReference type="ChEBI" id="CHEBI:17596"/>
        <dbReference type="ChEBI" id="CHEBI:43474"/>
        <dbReference type="ChEBI" id="CHEBI:57720"/>
        <dbReference type="EC" id="2.4.2.1"/>
    </reaction>
    <physiologicalReaction direction="left-to-right" evidence="1">
        <dbReference type="Rhea" id="RHEA:27647"/>
    </physiologicalReaction>
</comment>
<protein>
    <recommendedName>
        <fullName evidence="10">Purine nucleoside phosphorylase</fullName>
    </recommendedName>
</protein>
<dbReference type="NCBIfam" id="TIGR00726">
    <property type="entry name" value="peptidoglycan editing factor PgeF"/>
    <property type="match status" value="1"/>
</dbReference>
<comment type="catalytic activity">
    <reaction evidence="9">
        <text>S-methyl-5'-thioadenosine + phosphate = 5-(methylsulfanyl)-alpha-D-ribose 1-phosphate + adenine</text>
        <dbReference type="Rhea" id="RHEA:11852"/>
        <dbReference type="ChEBI" id="CHEBI:16708"/>
        <dbReference type="ChEBI" id="CHEBI:17509"/>
        <dbReference type="ChEBI" id="CHEBI:43474"/>
        <dbReference type="ChEBI" id="CHEBI:58533"/>
        <dbReference type="EC" id="2.4.2.28"/>
    </reaction>
    <physiologicalReaction direction="left-to-right" evidence="9">
        <dbReference type="Rhea" id="RHEA:11853"/>
    </physiologicalReaction>
</comment>
<evidence type="ECO:0000256" key="10">
    <source>
        <dbReference type="RuleBase" id="RU361274"/>
    </source>
</evidence>
<evidence type="ECO:0000256" key="7">
    <source>
        <dbReference type="ARBA" id="ARBA00047989"/>
    </source>
</evidence>
<reference evidence="11" key="1">
    <citation type="submission" date="2020-07" db="EMBL/GenBank/DDBJ databases">
        <title>Huge and variable diversity of episymbiotic CPR bacteria and DPANN archaea in groundwater ecosystems.</title>
        <authorList>
            <person name="He C.Y."/>
            <person name="Keren R."/>
            <person name="Whittaker M."/>
            <person name="Farag I.F."/>
            <person name="Doudna J."/>
            <person name="Cate J.H.D."/>
            <person name="Banfield J.F."/>
        </authorList>
    </citation>
    <scope>NUCLEOTIDE SEQUENCE</scope>
    <source>
        <strain evidence="11">NC_groundwater_928_Pr1_S-0.2um_72_17</strain>
    </source>
</reference>
<evidence type="ECO:0000256" key="8">
    <source>
        <dbReference type="ARBA" id="ARBA00048968"/>
    </source>
</evidence>
<dbReference type="CDD" id="cd16833">
    <property type="entry name" value="YfiH"/>
    <property type="match status" value="1"/>
</dbReference>
<gene>
    <name evidence="11" type="primary">pgeF</name>
    <name evidence="11" type="ORF">HY076_05900</name>
</gene>
<keyword evidence="4" id="KW-0479">Metal-binding</keyword>
<evidence type="ECO:0000256" key="9">
    <source>
        <dbReference type="ARBA" id="ARBA00049893"/>
    </source>
</evidence>
<evidence type="ECO:0000256" key="3">
    <source>
        <dbReference type="ARBA" id="ARBA00022679"/>
    </source>
</evidence>
<keyword evidence="6" id="KW-0862">Zinc</keyword>
<evidence type="ECO:0000256" key="2">
    <source>
        <dbReference type="ARBA" id="ARBA00007353"/>
    </source>
</evidence>
<dbReference type="GO" id="GO:0005507">
    <property type="term" value="F:copper ion binding"/>
    <property type="evidence" value="ECO:0007669"/>
    <property type="project" value="TreeGrafter"/>
</dbReference>
<dbReference type="EMBL" id="JACQAY010000186">
    <property type="protein sequence ID" value="MBI3539787.1"/>
    <property type="molecule type" value="Genomic_DNA"/>
</dbReference>
<dbReference type="SUPFAM" id="SSF64438">
    <property type="entry name" value="CNF1/YfiH-like putative cysteine hydrolases"/>
    <property type="match status" value="1"/>
</dbReference>
<dbReference type="InterPro" id="IPR011324">
    <property type="entry name" value="Cytotoxic_necrot_fac-like_cat"/>
</dbReference>
<accession>A0A9D6L4Q3</accession>
<comment type="caution">
    <text evidence="11">The sequence shown here is derived from an EMBL/GenBank/DDBJ whole genome shotgun (WGS) entry which is preliminary data.</text>
</comment>
<dbReference type="InterPro" id="IPR003730">
    <property type="entry name" value="Cu_polyphenol_OxRdtase"/>
</dbReference>
<evidence type="ECO:0000256" key="5">
    <source>
        <dbReference type="ARBA" id="ARBA00022801"/>
    </source>
</evidence>
<dbReference type="PANTHER" id="PTHR30616:SF2">
    <property type="entry name" value="PURINE NUCLEOSIDE PHOSPHORYLASE LACC1"/>
    <property type="match status" value="1"/>
</dbReference>
<dbReference type="Proteomes" id="UP000807850">
    <property type="component" value="Unassembled WGS sequence"/>
</dbReference>
<name>A0A9D6L4Q3_UNCEI</name>
<proteinExistence type="inferred from homology"/>
<evidence type="ECO:0000256" key="1">
    <source>
        <dbReference type="ARBA" id="ARBA00000553"/>
    </source>
</evidence>
<dbReference type="AlphaFoldDB" id="A0A9D6L4Q3"/>
<comment type="catalytic activity">
    <reaction evidence="7">
        <text>adenosine + H2O + H(+) = inosine + NH4(+)</text>
        <dbReference type="Rhea" id="RHEA:24408"/>
        <dbReference type="ChEBI" id="CHEBI:15377"/>
        <dbReference type="ChEBI" id="CHEBI:15378"/>
        <dbReference type="ChEBI" id="CHEBI:16335"/>
        <dbReference type="ChEBI" id="CHEBI:17596"/>
        <dbReference type="ChEBI" id="CHEBI:28938"/>
        <dbReference type="EC" id="3.5.4.4"/>
    </reaction>
    <physiologicalReaction direction="left-to-right" evidence="7">
        <dbReference type="Rhea" id="RHEA:24409"/>
    </physiologicalReaction>
</comment>
<comment type="similarity">
    <text evidence="2 10">Belongs to the purine nucleoside phosphorylase YfiH/LACC1 family.</text>
</comment>
<evidence type="ECO:0000313" key="11">
    <source>
        <dbReference type="EMBL" id="MBI3539787.1"/>
    </source>
</evidence>
<dbReference type="InterPro" id="IPR038371">
    <property type="entry name" value="Cu_polyphenol_OxRdtase_sf"/>
</dbReference>
<dbReference type="GO" id="GO:0017061">
    <property type="term" value="F:S-methyl-5-thioadenosine phosphorylase activity"/>
    <property type="evidence" value="ECO:0007669"/>
    <property type="project" value="UniProtKB-EC"/>
</dbReference>
<dbReference type="Pfam" id="PF02578">
    <property type="entry name" value="Cu-oxidase_4"/>
    <property type="match status" value="1"/>
</dbReference>